<dbReference type="Pfam" id="PF12802">
    <property type="entry name" value="MarR_2"/>
    <property type="match status" value="1"/>
</dbReference>
<dbReference type="InterPro" id="IPR039422">
    <property type="entry name" value="MarR/SlyA-like"/>
</dbReference>
<feature type="domain" description="HTH marR-type" evidence="1">
    <location>
        <begin position="30"/>
        <end position="166"/>
    </location>
</feature>
<dbReference type="PROSITE" id="PS50995">
    <property type="entry name" value="HTH_MARR_2"/>
    <property type="match status" value="1"/>
</dbReference>
<evidence type="ECO:0000313" key="2">
    <source>
        <dbReference type="EMBL" id="XCG64670.1"/>
    </source>
</evidence>
<dbReference type="GO" id="GO:0003700">
    <property type="term" value="F:DNA-binding transcription factor activity"/>
    <property type="evidence" value="ECO:0007669"/>
    <property type="project" value="InterPro"/>
</dbReference>
<accession>A0AAU8DQS8</accession>
<dbReference type="PANTHER" id="PTHR33164:SF99">
    <property type="entry name" value="MARR FAMILY REGULATORY PROTEIN"/>
    <property type="match status" value="1"/>
</dbReference>
<organism evidence="2">
    <name type="scientific">Nakamurella sp. A5-74</name>
    <dbReference type="NCBI Taxonomy" id="3158264"/>
    <lineage>
        <taxon>Bacteria</taxon>
        <taxon>Bacillati</taxon>
        <taxon>Actinomycetota</taxon>
        <taxon>Actinomycetes</taxon>
        <taxon>Nakamurellales</taxon>
        <taxon>Nakamurellaceae</taxon>
        <taxon>Nakamurella</taxon>
    </lineage>
</organism>
<gene>
    <name evidence="2" type="ORF">ABLG96_04910</name>
</gene>
<evidence type="ECO:0000259" key="1">
    <source>
        <dbReference type="PROSITE" id="PS50995"/>
    </source>
</evidence>
<dbReference type="InterPro" id="IPR000835">
    <property type="entry name" value="HTH_MarR-typ"/>
</dbReference>
<name>A0AAU8DQS8_9ACTN</name>
<dbReference type="PANTHER" id="PTHR33164">
    <property type="entry name" value="TRANSCRIPTIONAL REGULATOR, MARR FAMILY"/>
    <property type="match status" value="1"/>
</dbReference>
<dbReference type="RefSeq" id="WP_353650283.1">
    <property type="nucleotide sequence ID" value="NZ_CP159218.1"/>
</dbReference>
<protein>
    <submittedName>
        <fullName evidence="2">MarR family transcriptional regulator</fullName>
    </submittedName>
</protein>
<dbReference type="InterPro" id="IPR036388">
    <property type="entry name" value="WH-like_DNA-bd_sf"/>
</dbReference>
<dbReference type="SMART" id="SM00347">
    <property type="entry name" value="HTH_MARR"/>
    <property type="match status" value="1"/>
</dbReference>
<proteinExistence type="predicted"/>
<dbReference type="SUPFAM" id="SSF46785">
    <property type="entry name" value="Winged helix' DNA-binding domain"/>
    <property type="match status" value="1"/>
</dbReference>
<sequence length="186" mass="21148">MDDVTTAQQPERPPAPAVIDVPGPWLTDRQQHVWRSFLMMTRMVDDQIERDMQRSGDMPFAYYLILAMLSEAPDRRLRMNKLSEVVGFSQSRLSHAVTRLEDLGWVRREQSSADKRGQYASLTPAGLATLERVAPSHAEIVRSIVFDPLSPRQLDALEDIVRTLIGAGPPEERDRHARNIHPDLID</sequence>
<dbReference type="PRINTS" id="PR00598">
    <property type="entry name" value="HTHMARR"/>
</dbReference>
<reference evidence="2" key="1">
    <citation type="submission" date="2024-05" db="EMBL/GenBank/DDBJ databases">
        <authorList>
            <person name="Cai S.Y."/>
            <person name="Jin L.M."/>
            <person name="Li H.R."/>
        </authorList>
    </citation>
    <scope>NUCLEOTIDE SEQUENCE</scope>
    <source>
        <strain evidence="2">A5-74</strain>
    </source>
</reference>
<dbReference type="Gene3D" id="1.10.10.10">
    <property type="entry name" value="Winged helix-like DNA-binding domain superfamily/Winged helix DNA-binding domain"/>
    <property type="match status" value="1"/>
</dbReference>
<dbReference type="AlphaFoldDB" id="A0AAU8DQS8"/>
<dbReference type="GO" id="GO:0006950">
    <property type="term" value="P:response to stress"/>
    <property type="evidence" value="ECO:0007669"/>
    <property type="project" value="TreeGrafter"/>
</dbReference>
<dbReference type="InterPro" id="IPR036390">
    <property type="entry name" value="WH_DNA-bd_sf"/>
</dbReference>
<dbReference type="EMBL" id="CP159218">
    <property type="protein sequence ID" value="XCG64670.1"/>
    <property type="molecule type" value="Genomic_DNA"/>
</dbReference>